<proteinExistence type="predicted"/>
<protein>
    <submittedName>
        <fullName evidence="1">Uncharacterized protein</fullName>
    </submittedName>
</protein>
<organism evidence="1 2">
    <name type="scientific">Pseudomonas muyukensis</name>
    <dbReference type="NCBI Taxonomy" id="2842357"/>
    <lineage>
        <taxon>Bacteria</taxon>
        <taxon>Pseudomonadati</taxon>
        <taxon>Pseudomonadota</taxon>
        <taxon>Gammaproteobacteria</taxon>
        <taxon>Pseudomonadales</taxon>
        <taxon>Pseudomonadaceae</taxon>
        <taxon>Pseudomonas</taxon>
    </lineage>
</organism>
<sequence length="387" mass="44053">MSTFDGNHKKIIAAFMALKNKAAYLEKHTLRGNYQINKNRLPFIKVHNYFAHLRAVCDLPVVFMMNEELSNTAARHLCPELLVEMLEERHLTQAIQIDGKPAALVREDFEASLSDVSALLSDRINEMVGSLMLDFTVSAFSCFEHWITKLYDGYAEKLEAAYKNSRRNKVIKLLDQHDKSKSDEERSKCVEKILDVRGPYRSFPDKINALYNLADKQKYERDINHDKDLINFLGACRNTVHNSGIHRKSPLQITCNGITYFLETDMPWYSASYPQSIALLGELADIYSHLIKTLDDWPLEAVCEEITLPANLRSFEIAVQSAHKSDGETALEYFLIEGLEVGEVQAANIVKKLAEIKADTTRDPKEFCIYEVMTADLMKPLQPNPAS</sequence>
<dbReference type="EMBL" id="CP077073">
    <property type="protein sequence ID" value="QXH37545.1"/>
    <property type="molecule type" value="Genomic_DNA"/>
</dbReference>
<reference evidence="1" key="1">
    <citation type="journal article" date="2021" name="Microorganisms">
        <title>The Ever-Expanding Pseudomonas Genus: Description of 43 New Species and Partition of the Pseudomonas putida Group.</title>
        <authorList>
            <person name="Girard L."/>
            <person name="Lood C."/>
            <person name="Hofte M."/>
            <person name="Vandamme P."/>
            <person name="Rokni-Zadeh H."/>
            <person name="van Noort V."/>
            <person name="Lavigne R."/>
            <person name="De Mot R."/>
        </authorList>
    </citation>
    <scope>NUCLEOTIDE SEQUENCE</scope>
    <source>
        <strain evidence="1">COW39</strain>
    </source>
</reference>
<dbReference type="RefSeq" id="WP_217853888.1">
    <property type="nucleotide sequence ID" value="NZ_CP077073.1"/>
</dbReference>
<dbReference type="Proteomes" id="UP001047646">
    <property type="component" value="Chromosome"/>
</dbReference>
<evidence type="ECO:0000313" key="2">
    <source>
        <dbReference type="Proteomes" id="UP001047646"/>
    </source>
</evidence>
<name>A0ABX8MGQ2_9PSED</name>
<accession>A0ABX8MGQ2</accession>
<gene>
    <name evidence="1" type="ORF">KSS95_12270</name>
</gene>
<evidence type="ECO:0000313" key="1">
    <source>
        <dbReference type="EMBL" id="QXH37545.1"/>
    </source>
</evidence>
<keyword evidence="2" id="KW-1185">Reference proteome</keyword>